<evidence type="ECO:0000313" key="1">
    <source>
        <dbReference type="EMBL" id="CAB1129794.1"/>
    </source>
</evidence>
<dbReference type="PANTHER" id="PTHR43434:SF24">
    <property type="entry name" value="HYDROLASE-RELATED"/>
    <property type="match status" value="1"/>
</dbReference>
<dbReference type="SUPFAM" id="SSF56784">
    <property type="entry name" value="HAD-like"/>
    <property type="match status" value="1"/>
</dbReference>
<keyword evidence="2" id="KW-1185">Reference proteome</keyword>
<reference evidence="1 2" key="1">
    <citation type="submission" date="2020-02" db="EMBL/GenBank/DDBJ databases">
        <authorList>
            <person name="Hogendoorn C."/>
        </authorList>
    </citation>
    <scope>NUCLEOTIDE SEQUENCE [LARGE SCALE GENOMIC DNA]</scope>
    <source>
        <strain evidence="1">R501</strain>
    </source>
</reference>
<name>A0A6F8ZJG1_9FIRM</name>
<protein>
    <submittedName>
        <fullName evidence="1">Inorganic pyrophospatase PpaX</fullName>
        <ecNumber evidence="1">3.1.3.18</ecNumber>
    </submittedName>
</protein>
<dbReference type="InterPro" id="IPR023214">
    <property type="entry name" value="HAD_sf"/>
</dbReference>
<dbReference type="Pfam" id="PF13419">
    <property type="entry name" value="HAD_2"/>
    <property type="match status" value="1"/>
</dbReference>
<dbReference type="GO" id="GO:0005829">
    <property type="term" value="C:cytosol"/>
    <property type="evidence" value="ECO:0007669"/>
    <property type="project" value="TreeGrafter"/>
</dbReference>
<organism evidence="1 2">
    <name type="scientific">Candidatus Hydrogenisulfobacillus filiaventi</name>
    <dbReference type="NCBI Taxonomy" id="2707344"/>
    <lineage>
        <taxon>Bacteria</taxon>
        <taxon>Bacillati</taxon>
        <taxon>Bacillota</taxon>
        <taxon>Clostridia</taxon>
        <taxon>Eubacteriales</taxon>
        <taxon>Clostridiales Family XVII. Incertae Sedis</taxon>
        <taxon>Candidatus Hydrogenisulfobacillus</taxon>
    </lineage>
</organism>
<keyword evidence="1" id="KW-0378">Hydrolase</keyword>
<dbReference type="SFLD" id="SFLDG01129">
    <property type="entry name" value="C1.5:_HAD__Beta-PGM__Phosphata"/>
    <property type="match status" value="1"/>
</dbReference>
<dbReference type="InterPro" id="IPR041492">
    <property type="entry name" value="HAD_2"/>
</dbReference>
<dbReference type="GO" id="GO:0008967">
    <property type="term" value="F:phosphoglycolate phosphatase activity"/>
    <property type="evidence" value="ECO:0007669"/>
    <property type="project" value="UniProtKB-EC"/>
</dbReference>
<dbReference type="InterPro" id="IPR006439">
    <property type="entry name" value="HAD-SF_hydro_IA"/>
</dbReference>
<dbReference type="AlphaFoldDB" id="A0A6F8ZJG1"/>
<dbReference type="EMBL" id="LR778114">
    <property type="protein sequence ID" value="CAB1129794.1"/>
    <property type="molecule type" value="Genomic_DNA"/>
</dbReference>
<dbReference type="SFLD" id="SFLDG01135">
    <property type="entry name" value="C1.5.6:_HAD__Beta-PGM__Phospha"/>
    <property type="match status" value="1"/>
</dbReference>
<proteinExistence type="predicted"/>
<dbReference type="Gene3D" id="3.40.50.1000">
    <property type="entry name" value="HAD superfamily/HAD-like"/>
    <property type="match status" value="1"/>
</dbReference>
<dbReference type="InterPro" id="IPR050155">
    <property type="entry name" value="HAD-like_hydrolase_sf"/>
</dbReference>
<evidence type="ECO:0000313" key="2">
    <source>
        <dbReference type="Proteomes" id="UP000503399"/>
    </source>
</evidence>
<dbReference type="Proteomes" id="UP000503399">
    <property type="component" value="Chromosome"/>
</dbReference>
<dbReference type="InterPro" id="IPR036412">
    <property type="entry name" value="HAD-like_sf"/>
</dbReference>
<sequence length="241" mass="26257">MASPLRAVLLDLDGTLIDSAGLIVASFRHAFREVLGEDLAPEEVIRHLGRSLNDQIRIMRPQLDTDQARRLMSVYLEHNHRTHDAGGLQPVPGSVPALERLQAQGLELAIVTSKREAMAWRGLELTGLDRFFRAPGRVVAYEATRRHKPHPEPLWRALATLGLDPGQAVYVGDSPFDMAAARAAGIPALGFRYNTFTEADLQAAGALTVVGSWPAVVAWVDAARAGDGREEAATWDSTEQP</sequence>
<dbReference type="EC" id="3.1.3.18" evidence="1"/>
<dbReference type="GO" id="GO:0006281">
    <property type="term" value="P:DNA repair"/>
    <property type="evidence" value="ECO:0007669"/>
    <property type="project" value="TreeGrafter"/>
</dbReference>
<dbReference type="PANTHER" id="PTHR43434">
    <property type="entry name" value="PHOSPHOGLYCOLATE PHOSPHATASE"/>
    <property type="match status" value="1"/>
</dbReference>
<accession>A0A6F8ZJG1</accession>
<gene>
    <name evidence="1" type="ORF">R50_2297</name>
</gene>
<dbReference type="Gene3D" id="1.10.150.240">
    <property type="entry name" value="Putative phosphatase, domain 2"/>
    <property type="match status" value="1"/>
</dbReference>
<dbReference type="KEGG" id="hfv:R50_2297"/>
<dbReference type="SFLD" id="SFLDS00003">
    <property type="entry name" value="Haloacid_Dehalogenase"/>
    <property type="match status" value="1"/>
</dbReference>
<dbReference type="NCBIfam" id="TIGR01509">
    <property type="entry name" value="HAD-SF-IA-v3"/>
    <property type="match status" value="1"/>
</dbReference>
<dbReference type="InterPro" id="IPR023198">
    <property type="entry name" value="PGP-like_dom2"/>
</dbReference>